<name>A0A3M6UIA7_POCDA</name>
<gene>
    <name evidence="1" type="ORF">pdam_00025649</name>
</gene>
<reference evidence="1 2" key="1">
    <citation type="journal article" date="2018" name="Sci. Rep.">
        <title>Comparative analysis of the Pocillopora damicornis genome highlights role of immune system in coral evolution.</title>
        <authorList>
            <person name="Cunning R."/>
            <person name="Bay R.A."/>
            <person name="Gillette P."/>
            <person name="Baker A.C."/>
            <person name="Traylor-Knowles N."/>
        </authorList>
    </citation>
    <scope>NUCLEOTIDE SEQUENCE [LARGE SCALE GENOMIC DNA]</scope>
    <source>
        <strain evidence="1">RSMAS</strain>
        <tissue evidence="1">Whole animal</tissue>
    </source>
</reference>
<comment type="caution">
    <text evidence="1">The sequence shown here is derived from an EMBL/GenBank/DDBJ whole genome shotgun (WGS) entry which is preliminary data.</text>
</comment>
<organism evidence="1 2">
    <name type="scientific">Pocillopora damicornis</name>
    <name type="common">Cauliflower coral</name>
    <name type="synonym">Millepora damicornis</name>
    <dbReference type="NCBI Taxonomy" id="46731"/>
    <lineage>
        <taxon>Eukaryota</taxon>
        <taxon>Metazoa</taxon>
        <taxon>Cnidaria</taxon>
        <taxon>Anthozoa</taxon>
        <taxon>Hexacorallia</taxon>
        <taxon>Scleractinia</taxon>
        <taxon>Astrocoeniina</taxon>
        <taxon>Pocilloporidae</taxon>
        <taxon>Pocillopora</taxon>
    </lineage>
</organism>
<evidence type="ECO:0000313" key="1">
    <source>
        <dbReference type="EMBL" id="RMX53413.1"/>
    </source>
</evidence>
<dbReference type="AlphaFoldDB" id="A0A3M6UIA7"/>
<dbReference type="EMBL" id="RCHS01001444">
    <property type="protein sequence ID" value="RMX53413.1"/>
    <property type="molecule type" value="Genomic_DNA"/>
</dbReference>
<accession>A0A3M6UIA7</accession>
<evidence type="ECO:0000313" key="2">
    <source>
        <dbReference type="Proteomes" id="UP000275408"/>
    </source>
</evidence>
<protein>
    <submittedName>
        <fullName evidence="1">Uncharacterized protein</fullName>
    </submittedName>
</protein>
<keyword evidence="2" id="KW-1185">Reference proteome</keyword>
<dbReference type="Proteomes" id="UP000275408">
    <property type="component" value="Unassembled WGS sequence"/>
</dbReference>
<sequence>MQSNYYLPLRYAPLELEFAIVNDELVPIVEPQGGAVGNPNTQTDKQGYYFQAANTSTQWELNNVIIRAEVMTLDNTVNNNIVKHLLDGESLKLVFPMYHTLTQTFNTGGGELDMNIVKSSFKLTGAFSTLYRTPGNGTINANYLPDNYVHKRWNYFYNSQINSFIWDNGAVANPQDQGKGFQDYETFYYLRGAIHYMNPDQDALIFSYRQYRENTFIIGMSFEKMADVNFTGVNTKMGSLITMKIRPTEGTLNTTPGDSTNAIYAEDIQEVFTHLISASVLEICERGSVVYD</sequence>
<proteinExistence type="predicted"/>